<evidence type="ECO:0000256" key="1">
    <source>
        <dbReference type="SAM" id="SignalP"/>
    </source>
</evidence>
<dbReference type="Pfam" id="PF01979">
    <property type="entry name" value="Amidohydro_1"/>
    <property type="match status" value="1"/>
</dbReference>
<dbReference type="SUPFAM" id="SSF51556">
    <property type="entry name" value="Metallo-dependent hydrolases"/>
    <property type="match status" value="1"/>
</dbReference>
<feature type="signal peptide" evidence="1">
    <location>
        <begin position="1"/>
        <end position="19"/>
    </location>
</feature>
<dbReference type="InterPro" id="IPR032466">
    <property type="entry name" value="Metal_Hydrolase"/>
</dbReference>
<reference evidence="4" key="1">
    <citation type="submission" date="2016-11" db="EMBL/GenBank/DDBJ databases">
        <authorList>
            <person name="Varghese N."/>
            <person name="Submissions S."/>
        </authorList>
    </citation>
    <scope>NUCLEOTIDE SEQUENCE [LARGE SCALE GENOMIC DNA]</scope>
    <source>
        <strain evidence="4">DSM 22212</strain>
    </source>
</reference>
<sequence length="401" mass="43304">MKAWSLLVGLSLCVASARAQLAVRADTLYTMSGAPIIEGVVLIRDGKIEQVGPAQDVRVPEGYQVLEAAVVTPGLIDAHSVVGLAGILNYDHDQDQLDRSDPIQPELRAIDAYNAREKLVAWVRSFGVTTLHTGHGPGAVISGQTMLVKTRGETVEEALVDSVATVAATLGPMIERYFRSPGTRAKAVAMLRAELLKAQAYRRKRQASDPARRPDPDLGLETLVRVLDGEIPLMITAQQVPEIMAALRLQREFGFRLILDGAAEAYLVLDEIKKAGVPVILHPTMVRPRGETVNATLETAARLYEAGIPFAFQSGFESYVPKTRVVLFEAAMAVANGLPRMAALEALTIQAARILGIADRVGSLEPGKDADLVLFDGDPFEYTTHVCGVIIEGELVHQTCQ</sequence>
<dbReference type="SUPFAM" id="SSF51338">
    <property type="entry name" value="Composite domain of metallo-dependent hydrolases"/>
    <property type="match status" value="1"/>
</dbReference>
<dbReference type="Gene3D" id="3.20.20.140">
    <property type="entry name" value="Metal-dependent hydrolases"/>
    <property type="match status" value="1"/>
</dbReference>
<dbReference type="AlphaFoldDB" id="A0A1M6SVJ6"/>
<dbReference type="EMBL" id="FRAU01000003">
    <property type="protein sequence ID" value="SHK48703.1"/>
    <property type="molecule type" value="Genomic_DNA"/>
</dbReference>
<dbReference type="STRING" id="633813.SAMN04488087_1244"/>
<keyword evidence="4" id="KW-1185">Reference proteome</keyword>
<organism evidence="3 4">
    <name type="scientific">Rhodothermus profundi</name>
    <dbReference type="NCBI Taxonomy" id="633813"/>
    <lineage>
        <taxon>Bacteria</taxon>
        <taxon>Pseudomonadati</taxon>
        <taxon>Rhodothermota</taxon>
        <taxon>Rhodothermia</taxon>
        <taxon>Rhodothermales</taxon>
        <taxon>Rhodothermaceae</taxon>
        <taxon>Rhodothermus</taxon>
    </lineage>
</organism>
<gene>
    <name evidence="3" type="ORF">SAMN04488087_1244</name>
</gene>
<evidence type="ECO:0000313" key="4">
    <source>
        <dbReference type="Proteomes" id="UP000185812"/>
    </source>
</evidence>
<feature type="domain" description="Amidohydrolase-related" evidence="2">
    <location>
        <begin position="332"/>
        <end position="396"/>
    </location>
</feature>
<dbReference type="InterPro" id="IPR011059">
    <property type="entry name" value="Metal-dep_hydrolase_composite"/>
</dbReference>
<dbReference type="PANTHER" id="PTHR43135">
    <property type="entry name" value="ALPHA-D-RIBOSE 1-METHYLPHOSPHONATE 5-TRIPHOSPHATE DIPHOSPHATASE"/>
    <property type="match status" value="1"/>
</dbReference>
<keyword evidence="1" id="KW-0732">Signal</keyword>
<protein>
    <submittedName>
        <fullName evidence="3">Imidazolonepropionase</fullName>
    </submittedName>
</protein>
<dbReference type="RefSeq" id="WP_072715095.1">
    <property type="nucleotide sequence ID" value="NZ_FRAU01000003.1"/>
</dbReference>
<name>A0A1M6SVJ6_9BACT</name>
<dbReference type="InterPro" id="IPR051781">
    <property type="entry name" value="Metallo-dep_Hydrolase"/>
</dbReference>
<proteinExistence type="predicted"/>
<dbReference type="PANTHER" id="PTHR43135:SF3">
    <property type="entry name" value="ALPHA-D-RIBOSE 1-METHYLPHOSPHONATE 5-TRIPHOSPHATE DIPHOSPHATASE"/>
    <property type="match status" value="1"/>
</dbReference>
<accession>A0A1M6SVJ6</accession>
<evidence type="ECO:0000259" key="2">
    <source>
        <dbReference type="Pfam" id="PF01979"/>
    </source>
</evidence>
<dbReference type="OrthoDB" id="9802793at2"/>
<feature type="chain" id="PRO_5012274467" evidence="1">
    <location>
        <begin position="20"/>
        <end position="401"/>
    </location>
</feature>
<evidence type="ECO:0000313" key="3">
    <source>
        <dbReference type="EMBL" id="SHK48703.1"/>
    </source>
</evidence>
<dbReference type="InterPro" id="IPR006680">
    <property type="entry name" value="Amidohydro-rel"/>
</dbReference>
<dbReference type="GO" id="GO:0016810">
    <property type="term" value="F:hydrolase activity, acting on carbon-nitrogen (but not peptide) bonds"/>
    <property type="evidence" value="ECO:0007669"/>
    <property type="project" value="InterPro"/>
</dbReference>
<dbReference type="Proteomes" id="UP000185812">
    <property type="component" value="Unassembled WGS sequence"/>
</dbReference>